<evidence type="ECO:0000256" key="3">
    <source>
        <dbReference type="ARBA" id="ARBA00022692"/>
    </source>
</evidence>
<dbReference type="PANTHER" id="PTHR30086">
    <property type="entry name" value="ARGININE EXPORTER PROTEIN ARGO"/>
    <property type="match status" value="1"/>
</dbReference>
<dbReference type="PIRSF" id="PIRSF006324">
    <property type="entry name" value="LeuE"/>
    <property type="match status" value="1"/>
</dbReference>
<evidence type="ECO:0000256" key="6">
    <source>
        <dbReference type="SAM" id="Phobius"/>
    </source>
</evidence>
<dbReference type="Pfam" id="PF01810">
    <property type="entry name" value="LysE"/>
    <property type="match status" value="1"/>
</dbReference>
<keyword evidence="2" id="KW-1003">Cell membrane</keyword>
<reference evidence="7 8" key="1">
    <citation type="submission" date="2019-07" db="EMBL/GenBank/DDBJ databases">
        <title>Whole genome shotgun sequence of Vibrio superstes NBRC 103154.</title>
        <authorList>
            <person name="Hosoyama A."/>
            <person name="Uohara A."/>
            <person name="Ohji S."/>
            <person name="Ichikawa N."/>
        </authorList>
    </citation>
    <scope>NUCLEOTIDE SEQUENCE [LARGE SCALE GENOMIC DNA]</scope>
    <source>
        <strain evidence="7 8">NBRC 103154</strain>
    </source>
</reference>
<proteinExistence type="predicted"/>
<evidence type="ECO:0000256" key="1">
    <source>
        <dbReference type="ARBA" id="ARBA00004651"/>
    </source>
</evidence>
<keyword evidence="8" id="KW-1185">Reference proteome</keyword>
<evidence type="ECO:0000256" key="2">
    <source>
        <dbReference type="ARBA" id="ARBA00022475"/>
    </source>
</evidence>
<feature type="transmembrane region" description="Helical" evidence="6">
    <location>
        <begin position="40"/>
        <end position="64"/>
    </location>
</feature>
<protein>
    <submittedName>
        <fullName evidence="7">Threonine transporter RhtB</fullName>
    </submittedName>
</protein>
<comment type="caution">
    <text evidence="7">The sequence shown here is derived from an EMBL/GenBank/DDBJ whole genome shotgun (WGS) entry which is preliminary data.</text>
</comment>
<sequence>MELATLWVFIPTFLFVSITPGMCMTLALGLGMSIGYRRTLWMMLGEVFGVAVVAISAVLGIAAVMIKMPMLFIGFKTVGALYLGYLGVQMWRSKGKMAITDENLESSNASNYGLVAQGFITAIANPKGWAFMISLLPPFISAKHAVAPQLLILVSIIMLSEFICMSIYASGGKGLRVMLSNTSNVKMMNRIAGTLMIGVGVWLFVS</sequence>
<feature type="transmembrane region" description="Helical" evidence="6">
    <location>
        <begin position="6"/>
        <end position="28"/>
    </location>
</feature>
<keyword evidence="4 6" id="KW-1133">Transmembrane helix</keyword>
<dbReference type="OrthoDB" id="9804822at2"/>
<dbReference type="AlphaFoldDB" id="A0A511QSM2"/>
<feature type="transmembrane region" description="Helical" evidence="6">
    <location>
        <begin position="70"/>
        <end position="88"/>
    </location>
</feature>
<gene>
    <name evidence="7" type="ORF">VSU01S_26000</name>
</gene>
<name>A0A511QSM2_9VIBR</name>
<dbReference type="InterPro" id="IPR001123">
    <property type="entry name" value="LeuE-type"/>
</dbReference>
<keyword evidence="5 6" id="KW-0472">Membrane</keyword>
<feature type="transmembrane region" description="Helical" evidence="6">
    <location>
        <begin position="188"/>
        <end position="205"/>
    </location>
</feature>
<evidence type="ECO:0000313" key="8">
    <source>
        <dbReference type="Proteomes" id="UP000321113"/>
    </source>
</evidence>
<evidence type="ECO:0000256" key="4">
    <source>
        <dbReference type="ARBA" id="ARBA00022989"/>
    </source>
</evidence>
<evidence type="ECO:0000256" key="5">
    <source>
        <dbReference type="ARBA" id="ARBA00023136"/>
    </source>
</evidence>
<dbReference type="EMBL" id="BJXK01000010">
    <property type="protein sequence ID" value="GEM80355.1"/>
    <property type="molecule type" value="Genomic_DNA"/>
</dbReference>
<comment type="subcellular location">
    <subcellularLocation>
        <location evidence="1">Cell membrane</location>
        <topology evidence="1">Multi-pass membrane protein</topology>
    </subcellularLocation>
</comment>
<keyword evidence="3 6" id="KW-0812">Transmembrane</keyword>
<accession>A0A511QSM2</accession>
<dbReference type="Proteomes" id="UP000321113">
    <property type="component" value="Unassembled WGS sequence"/>
</dbReference>
<evidence type="ECO:0000313" key="7">
    <source>
        <dbReference type="EMBL" id="GEM80355.1"/>
    </source>
</evidence>
<dbReference type="GO" id="GO:0042970">
    <property type="term" value="F:homoserine transmembrane transporter activity"/>
    <property type="evidence" value="ECO:0007669"/>
    <property type="project" value="TreeGrafter"/>
</dbReference>
<organism evidence="7 8">
    <name type="scientific">Vibrio superstes NBRC 103154</name>
    <dbReference type="NCBI Taxonomy" id="1219062"/>
    <lineage>
        <taxon>Bacteria</taxon>
        <taxon>Pseudomonadati</taxon>
        <taxon>Pseudomonadota</taxon>
        <taxon>Gammaproteobacteria</taxon>
        <taxon>Vibrionales</taxon>
        <taxon>Vibrionaceae</taxon>
        <taxon>Vibrio</taxon>
    </lineage>
</organism>
<dbReference type="GO" id="GO:0005886">
    <property type="term" value="C:plasma membrane"/>
    <property type="evidence" value="ECO:0007669"/>
    <property type="project" value="UniProtKB-SubCell"/>
</dbReference>
<dbReference type="PANTHER" id="PTHR30086:SF5">
    <property type="entry name" value="HOMOGENTISATE EXPORT PROTEIN"/>
    <property type="match status" value="1"/>
</dbReference>
<dbReference type="RefSeq" id="WP_119009144.1">
    <property type="nucleotide sequence ID" value="NZ_BJXK01000010.1"/>
</dbReference>
<feature type="transmembrane region" description="Helical" evidence="6">
    <location>
        <begin position="150"/>
        <end position="168"/>
    </location>
</feature>